<organism evidence="1 2">
    <name type="scientific">Legionella shakespearei DSM 23087</name>
    <dbReference type="NCBI Taxonomy" id="1122169"/>
    <lineage>
        <taxon>Bacteria</taxon>
        <taxon>Pseudomonadati</taxon>
        <taxon>Pseudomonadota</taxon>
        <taxon>Gammaproteobacteria</taxon>
        <taxon>Legionellales</taxon>
        <taxon>Legionellaceae</taxon>
        <taxon>Legionella</taxon>
    </lineage>
</organism>
<reference evidence="1 2" key="1">
    <citation type="submission" date="2015-11" db="EMBL/GenBank/DDBJ databases">
        <title>Genomic analysis of 38 Legionella species identifies large and diverse effector repertoires.</title>
        <authorList>
            <person name="Burstein D."/>
            <person name="Amaro F."/>
            <person name="Zusman T."/>
            <person name="Lifshitz Z."/>
            <person name="Cohen O."/>
            <person name="Gilbert J.A."/>
            <person name="Pupko T."/>
            <person name="Shuman H.A."/>
            <person name="Segal G."/>
        </authorList>
    </citation>
    <scope>NUCLEOTIDE SEQUENCE [LARGE SCALE GENOMIC DNA]</scope>
    <source>
        <strain evidence="1 2">ATCC 49655</strain>
    </source>
</reference>
<dbReference type="eggNOG" id="ENOG5031F1R">
    <property type="taxonomic scope" value="Bacteria"/>
</dbReference>
<dbReference type="STRING" id="1122169.Lsha_2768"/>
<dbReference type="AlphaFoldDB" id="A0A0W0YHT2"/>
<evidence type="ECO:0000313" key="1">
    <source>
        <dbReference type="EMBL" id="KTD56509.1"/>
    </source>
</evidence>
<evidence type="ECO:0000313" key="2">
    <source>
        <dbReference type="Proteomes" id="UP000054600"/>
    </source>
</evidence>
<name>A0A0W0YHT2_9GAMM</name>
<sequence length="421" mass="46927">MKTILELLATQGGNGESLIHAIRDKINSLIAVRGFTFQLDNSASREISQGSTFDLRSTVGLATDDIRVKEIRELLANLQQSNILAFEEKQDFDKNTSFFVITHVDEHKLLNADTNALKVSNPIFSPELQHETIRVGAHGIDVSYIRVKSAGNDADLIRHTTLMPSAESSAHVSGINPLLLQSITHFIISGGYLEYITHLVNTCMSLDKATGFQLYLQSSSPLYPIDLRVYLPSGHSEIENIKAKLTGFSLLRNKAIVFEEKMATGTDVVIFIIKELLPARLELYLQQLKQQNNTAEDLSGILTLLQENFPENAIIQDLTVHTGVSVSRPYPHIRCRNFYHETEVYRVIELLTAVLGRPHGQGVWSSDKKPQNNTTLVQPGGYRMYGAAPQELQLIIDVNDFDKAEEKLKESLSVASSFAPR</sequence>
<protein>
    <submittedName>
        <fullName evidence="1">Uncharacterized protein</fullName>
    </submittedName>
</protein>
<dbReference type="Proteomes" id="UP000054600">
    <property type="component" value="Unassembled WGS sequence"/>
</dbReference>
<dbReference type="PATRIC" id="fig|1122169.6.peg.3183"/>
<comment type="caution">
    <text evidence="1">The sequence shown here is derived from an EMBL/GenBank/DDBJ whole genome shotgun (WGS) entry which is preliminary data.</text>
</comment>
<proteinExistence type="predicted"/>
<gene>
    <name evidence="1" type="ORF">Lsha_2768</name>
</gene>
<dbReference type="OrthoDB" id="5650977at2"/>
<dbReference type="EMBL" id="LNYW01000073">
    <property type="protein sequence ID" value="KTD56509.1"/>
    <property type="molecule type" value="Genomic_DNA"/>
</dbReference>
<accession>A0A0W0YHT2</accession>
<dbReference type="RefSeq" id="WP_018577714.1">
    <property type="nucleotide sequence ID" value="NZ_KB892407.1"/>
</dbReference>
<keyword evidence="2" id="KW-1185">Reference proteome</keyword>